<dbReference type="GO" id="GO:0071897">
    <property type="term" value="P:DNA biosynthetic process"/>
    <property type="evidence" value="ECO:0007669"/>
    <property type="project" value="UniProtKB-KW"/>
</dbReference>
<keyword evidence="3" id="KW-0237">DNA synthesis</keyword>
<evidence type="ECO:0000256" key="1">
    <source>
        <dbReference type="ARBA" id="ARBA00007405"/>
    </source>
</evidence>
<evidence type="ECO:0000313" key="9">
    <source>
        <dbReference type="EMBL" id="QJA78530.1"/>
    </source>
</evidence>
<evidence type="ECO:0000259" key="6">
    <source>
        <dbReference type="Pfam" id="PF12637"/>
    </source>
</evidence>
<dbReference type="EMBL" id="MT144380">
    <property type="protein sequence ID" value="QJA52947.1"/>
    <property type="molecule type" value="Genomic_DNA"/>
</dbReference>
<organism evidence="7">
    <name type="scientific">viral metagenome</name>
    <dbReference type="NCBI Taxonomy" id="1070528"/>
    <lineage>
        <taxon>unclassified sequences</taxon>
        <taxon>metagenomes</taxon>
        <taxon>organismal metagenomes</taxon>
    </lineage>
</organism>
<proteinExistence type="inferred from homology"/>
<comment type="similarity">
    <text evidence="1">Belongs to the ribonucleoside diphosphate reductase class-2 family.</text>
</comment>
<sequence>MKTPRPETLPSTTDKIPTGYGNLYVTITEYEGKPFEVFCTISKSGQSIMAKAEVVGRLVSLALRNDISVNEVVEQLIEISGDHPLAWKDTVVKSIPDAVGKLLKRRYLDDNKINKEGE</sequence>
<evidence type="ECO:0000256" key="4">
    <source>
        <dbReference type="ARBA" id="ARBA00022741"/>
    </source>
</evidence>
<feature type="domain" description="TSCPD" evidence="6">
    <location>
        <begin position="5"/>
        <end position="106"/>
    </location>
</feature>
<evidence type="ECO:0000256" key="5">
    <source>
        <dbReference type="ARBA" id="ARBA00047754"/>
    </source>
</evidence>
<comment type="catalytic activity">
    <reaction evidence="5">
        <text>a 2'-deoxyribonucleoside 5'-diphosphate + [thioredoxin]-disulfide + H2O = a ribonucleoside 5'-diphosphate + [thioredoxin]-dithiol</text>
        <dbReference type="Rhea" id="RHEA:23252"/>
        <dbReference type="Rhea" id="RHEA-COMP:10698"/>
        <dbReference type="Rhea" id="RHEA-COMP:10700"/>
        <dbReference type="ChEBI" id="CHEBI:15377"/>
        <dbReference type="ChEBI" id="CHEBI:29950"/>
        <dbReference type="ChEBI" id="CHEBI:50058"/>
        <dbReference type="ChEBI" id="CHEBI:57930"/>
        <dbReference type="ChEBI" id="CHEBI:73316"/>
        <dbReference type="EC" id="1.17.4.1"/>
    </reaction>
</comment>
<dbReference type="AlphaFoldDB" id="A0A6H2A052"/>
<evidence type="ECO:0000256" key="3">
    <source>
        <dbReference type="ARBA" id="ARBA00022634"/>
    </source>
</evidence>
<dbReference type="EMBL" id="MT142341">
    <property type="protein sequence ID" value="QJA78530.1"/>
    <property type="molecule type" value="Genomic_DNA"/>
</dbReference>
<dbReference type="EC" id="1.17.4.1" evidence="2"/>
<dbReference type="Pfam" id="PF12637">
    <property type="entry name" value="TSCPD"/>
    <property type="match status" value="1"/>
</dbReference>
<protein>
    <recommendedName>
        <fullName evidence="2">ribonucleoside-diphosphate reductase</fullName>
        <ecNumber evidence="2">1.17.4.1</ecNumber>
    </recommendedName>
</protein>
<evidence type="ECO:0000256" key="2">
    <source>
        <dbReference type="ARBA" id="ARBA00012274"/>
    </source>
</evidence>
<evidence type="ECO:0000313" key="10">
    <source>
        <dbReference type="EMBL" id="QJH96084.1"/>
    </source>
</evidence>
<accession>A0A6H2A052</accession>
<evidence type="ECO:0000313" key="7">
    <source>
        <dbReference type="EMBL" id="QJA52947.1"/>
    </source>
</evidence>
<evidence type="ECO:0000313" key="8">
    <source>
        <dbReference type="EMBL" id="QJA56682.1"/>
    </source>
</evidence>
<keyword evidence="4" id="KW-0547">Nucleotide-binding</keyword>
<dbReference type="EMBL" id="MT141233">
    <property type="protein sequence ID" value="QJA56682.1"/>
    <property type="molecule type" value="Genomic_DNA"/>
</dbReference>
<dbReference type="EMBL" id="MT144639">
    <property type="protein sequence ID" value="QJH96084.1"/>
    <property type="molecule type" value="Genomic_DNA"/>
</dbReference>
<reference evidence="7" key="1">
    <citation type="submission" date="2020-03" db="EMBL/GenBank/DDBJ databases">
        <title>The deep terrestrial virosphere.</title>
        <authorList>
            <person name="Holmfeldt K."/>
            <person name="Nilsson E."/>
            <person name="Simone D."/>
            <person name="Lopez-Fernandez M."/>
            <person name="Wu X."/>
            <person name="de Brujin I."/>
            <person name="Lundin D."/>
            <person name="Andersson A."/>
            <person name="Bertilsson S."/>
            <person name="Dopson M."/>
        </authorList>
    </citation>
    <scope>NUCLEOTIDE SEQUENCE</scope>
    <source>
        <strain evidence="9">MM415A01058</strain>
        <strain evidence="8">MM415B01809</strain>
        <strain evidence="7">TM448A03090</strain>
        <strain evidence="10">TM448B00617</strain>
    </source>
</reference>
<dbReference type="InterPro" id="IPR024434">
    <property type="entry name" value="TSCPD_dom"/>
</dbReference>
<dbReference type="GO" id="GO:0004748">
    <property type="term" value="F:ribonucleoside-diphosphate reductase activity, thioredoxin disulfide as acceptor"/>
    <property type="evidence" value="ECO:0007669"/>
    <property type="project" value="UniProtKB-EC"/>
</dbReference>
<gene>
    <name evidence="9" type="ORF">MM415A01058_0018</name>
    <name evidence="8" type="ORF">MM415B01809_0014</name>
    <name evidence="7" type="ORF">TM448A03090_0007</name>
    <name evidence="10" type="ORF">TM448B00617_0009</name>
</gene>
<dbReference type="GO" id="GO:0000166">
    <property type="term" value="F:nucleotide binding"/>
    <property type="evidence" value="ECO:0007669"/>
    <property type="project" value="UniProtKB-KW"/>
</dbReference>
<name>A0A6H2A052_9ZZZZ</name>